<dbReference type="InterPro" id="IPR003018">
    <property type="entry name" value="GAF"/>
</dbReference>
<dbReference type="Gene3D" id="3.30.565.10">
    <property type="entry name" value="Histidine kinase-like ATPase, C-terminal domain"/>
    <property type="match status" value="1"/>
</dbReference>
<feature type="compositionally biased region" description="Low complexity" evidence="1">
    <location>
        <begin position="1820"/>
        <end position="1836"/>
    </location>
</feature>
<dbReference type="InterPro" id="IPR011009">
    <property type="entry name" value="Kinase-like_dom_sf"/>
</dbReference>
<feature type="region of interest" description="Disordered" evidence="1">
    <location>
        <begin position="1815"/>
        <end position="1836"/>
    </location>
</feature>
<dbReference type="InterPro" id="IPR027417">
    <property type="entry name" value="P-loop_NTPase"/>
</dbReference>
<comment type="caution">
    <text evidence="3">The sequence shown here is derived from an EMBL/GenBank/DDBJ whole genome shotgun (WGS) entry which is preliminary data.</text>
</comment>
<dbReference type="InterPro" id="IPR053159">
    <property type="entry name" value="Hybrid_Histidine_Kinase"/>
</dbReference>
<dbReference type="InterPro" id="IPR041664">
    <property type="entry name" value="AAA_16"/>
</dbReference>
<proteinExistence type="predicted"/>
<dbReference type="InterPro" id="IPR029016">
    <property type="entry name" value="GAF-like_dom_sf"/>
</dbReference>
<dbReference type="Gene3D" id="1.10.510.10">
    <property type="entry name" value="Transferase(Phosphotransferase) domain 1"/>
    <property type="match status" value="1"/>
</dbReference>
<evidence type="ECO:0000313" key="3">
    <source>
        <dbReference type="EMBL" id="GAA1568943.1"/>
    </source>
</evidence>
<dbReference type="InterPro" id="IPR036890">
    <property type="entry name" value="HATPase_C_sf"/>
</dbReference>
<dbReference type="SMART" id="SM00065">
    <property type="entry name" value="GAF"/>
    <property type="match status" value="2"/>
</dbReference>
<dbReference type="PANTHER" id="PTHR43642:SF1">
    <property type="entry name" value="HYBRID SIGNAL TRANSDUCTION HISTIDINE KINASE G"/>
    <property type="match status" value="1"/>
</dbReference>
<sequence>MQNGGMLRGRDPPGRIEILYESEHTRVTRLLVAGRTVIRKEFSGPDADRRVRHEVAILGRLRGVVGVPQLLEAPRCPGSVVVEDVAGTSLAGAAKPLAADDLIGLAVKLARTVAGMHRRGVMHRDITPANIVASRDGALCLVDFALATSIAELRPGFTHHTEIAGTLAYLAPEQTGRTGRPVDQRADLYALGATLYELATGAPPFGWGDPLRLTHDHLARVPVPPAQANRTIPAPLSEIIMHLLEKEPDKRYQTAEGLVRDLERLRDADPRAATMRVGERDVPPRLLPPSRLVWRDAEVAVLTAAFEEALTGRCQGVLICGAPGVGKTVLVDELRPVVTGRDGWFVAGKFDQYRRDLECDAVHQGLRAVGRLLLAESEDELADVRKRILAAAGANAGLLTAAVPEFAALLRVPPDPGDPLTAQARAQRVAFDVLRSVASRKRPVVMFVDDLQWAGRTAMGFVDLVLSAEPVDGLLLVAAYREGDVDAVHPLAAARTRWCDRPEVRDLRLANLPVAGTIAMVAEMLHVDRAAAASLGEAISPHTSGNPYETVEVLNALRRDGVLVAGARWRWDAAQVRAHLDRPEVAGLSAARVDAMPAQTRLMVEAMACLGGRAELGVLQTAVGEPAEVMEQRLAAALNEGVLVLEPGVREAVLFRHDRIREVVLRGVEPRRRRSLQLAMARRLAAVAELFAVAAEQYLPVVDAVDDPAERRRTVELFRRAAEQSTMIGEYSLVNALLTAALRLIGPDGTAALVEVRTGRHAALYSLGLLEEADEEFRTIQGLCPTPLECAPATAVQVRGLTHRNRYVEAIGLGLESLRELDSAVPTADRLPTELDRRFDLMYRWLEHEDAVDELTRPEVTEPVVLAVARLINAILPAVYFAADHARLAWLSLEALRIWIEHGPAGPLLGPASHVGFAAVSVRGDYAAAYQAMHRILALGEARGYEPDTSQVRFLSTLLSCWFEPIENGVRASRRARAGLVAGGDLANAGYTYYLDMVGLLDCVPSLDVYVAEVEAGLAFVRQTGDEHIGESYDSYRRLAGVLCGESATIAGATSPTDRYAESPWALFHLQVTRAIAAAILDDLVGLTRCTAAAMPLLSAAATFYPTAAAHVLRGLALAGQARAGHTGERDGLLSELDEVTHWLAARAADAPANFLHWLRLLEAERAWAVGDFVAAVHGFDAARHEVARHVRPWHQALITEHAARFYLAHGVEHAGFELLAAARQEYLAWGATAKVDQLDWAYPALRPHDEPIDKHDARHPGDLLQRRPTMTTGTVDLLGILSASTALSSETSTEGLYSRLVQVLSAMTGATGVHLLLWSDDRDEWILPAPGDGCSIIPASGAGYEHTAPMSVLRYAERMRELLVVGDATRDDRFARDPYFTGLSSCSLLAVPILNRGMLRAVLLLENRLIHGAFTAERLDCVRLIAGQLAVSLDNAHLYTAFRRIADEQAALRRVATLVARGAAPDRVFAAVADEVGALFHADGTSILRFEPDGEATVLGGYGLKQTAPGWRGRPDPRTAMATVQATGHSARRDVDKPASTTLPGIEPDICSMVASPIEVEGRLWGVMRVGSRRQRLPHDTEQRLADFTGLIATAIANAESRTELTASRARIVAAADQTRRRIERDLHDGAQQRLISLALQLRTAQAALPPELDTLAEQLDRAVAGATGAVDELRKISRGIHPAILTESGLGPALRTLARHAPIPVDLDIRMEGRLPEHIEVSAYYIIAEAVTNTAKHANASAVTVTVETDTTGGVLRIVVRDDGVGGADFTRGTGLVGLNDRAEALGGRIVLHSPRGAGTTLRAELPLTPAEWDAGRRSASGRIRSPGAPADCG</sequence>
<dbReference type="InterPro" id="IPR000719">
    <property type="entry name" value="Prot_kinase_dom"/>
</dbReference>
<organism evidence="3 4">
    <name type="scientific">Dactylosporangium maewongense</name>
    <dbReference type="NCBI Taxonomy" id="634393"/>
    <lineage>
        <taxon>Bacteria</taxon>
        <taxon>Bacillati</taxon>
        <taxon>Actinomycetota</taxon>
        <taxon>Actinomycetes</taxon>
        <taxon>Micromonosporales</taxon>
        <taxon>Micromonosporaceae</taxon>
        <taxon>Dactylosporangium</taxon>
    </lineage>
</organism>
<dbReference type="InterPro" id="IPR003594">
    <property type="entry name" value="HATPase_dom"/>
</dbReference>
<evidence type="ECO:0000259" key="2">
    <source>
        <dbReference type="PROSITE" id="PS50011"/>
    </source>
</evidence>
<gene>
    <name evidence="3" type="ORF">GCM10009827_108350</name>
</gene>
<keyword evidence="4" id="KW-1185">Reference proteome</keyword>
<dbReference type="SUPFAM" id="SSF52540">
    <property type="entry name" value="P-loop containing nucleoside triphosphate hydrolases"/>
    <property type="match status" value="1"/>
</dbReference>
<dbReference type="Pfam" id="PF13191">
    <property type="entry name" value="AAA_16"/>
    <property type="match status" value="1"/>
</dbReference>
<dbReference type="Gene3D" id="3.30.450.40">
    <property type="match status" value="2"/>
</dbReference>
<name>A0ABP4P1G3_9ACTN</name>
<dbReference type="CDD" id="cd14014">
    <property type="entry name" value="STKc_PknB_like"/>
    <property type="match status" value="1"/>
</dbReference>
<dbReference type="CDD" id="cd16917">
    <property type="entry name" value="HATPase_UhpB-NarQ-NarX-like"/>
    <property type="match status" value="1"/>
</dbReference>
<dbReference type="Pfam" id="PF02518">
    <property type="entry name" value="HATPase_c"/>
    <property type="match status" value="1"/>
</dbReference>
<evidence type="ECO:0000313" key="4">
    <source>
        <dbReference type="Proteomes" id="UP001501470"/>
    </source>
</evidence>
<dbReference type="Pfam" id="PF01590">
    <property type="entry name" value="GAF"/>
    <property type="match status" value="2"/>
</dbReference>
<dbReference type="SUPFAM" id="SSF55781">
    <property type="entry name" value="GAF domain-like"/>
    <property type="match status" value="2"/>
</dbReference>
<dbReference type="SMART" id="SM00387">
    <property type="entry name" value="HATPase_c"/>
    <property type="match status" value="1"/>
</dbReference>
<protein>
    <recommendedName>
        <fullName evidence="2">Protein kinase domain-containing protein</fullName>
    </recommendedName>
</protein>
<dbReference type="EMBL" id="BAAAQD010000041">
    <property type="protein sequence ID" value="GAA1568943.1"/>
    <property type="molecule type" value="Genomic_DNA"/>
</dbReference>
<dbReference type="PROSITE" id="PS50011">
    <property type="entry name" value="PROTEIN_KINASE_DOM"/>
    <property type="match status" value="1"/>
</dbReference>
<accession>A0ABP4P1G3</accession>
<dbReference type="Proteomes" id="UP001501470">
    <property type="component" value="Unassembled WGS sequence"/>
</dbReference>
<dbReference type="Gene3D" id="1.20.5.1930">
    <property type="match status" value="1"/>
</dbReference>
<dbReference type="SUPFAM" id="SSF55874">
    <property type="entry name" value="ATPase domain of HSP90 chaperone/DNA topoisomerase II/histidine kinase"/>
    <property type="match status" value="1"/>
</dbReference>
<dbReference type="PANTHER" id="PTHR43642">
    <property type="entry name" value="HYBRID SIGNAL TRANSDUCTION HISTIDINE KINASE G"/>
    <property type="match status" value="1"/>
</dbReference>
<feature type="domain" description="Protein kinase" evidence="2">
    <location>
        <begin position="1"/>
        <end position="265"/>
    </location>
</feature>
<dbReference type="SUPFAM" id="SSF56112">
    <property type="entry name" value="Protein kinase-like (PK-like)"/>
    <property type="match status" value="1"/>
</dbReference>
<dbReference type="Pfam" id="PF00069">
    <property type="entry name" value="Pkinase"/>
    <property type="match status" value="1"/>
</dbReference>
<dbReference type="Pfam" id="PF07730">
    <property type="entry name" value="HisKA_3"/>
    <property type="match status" value="1"/>
</dbReference>
<dbReference type="SMART" id="SM00220">
    <property type="entry name" value="S_TKc"/>
    <property type="match status" value="1"/>
</dbReference>
<evidence type="ECO:0000256" key="1">
    <source>
        <dbReference type="SAM" id="MobiDB-lite"/>
    </source>
</evidence>
<reference evidence="4" key="1">
    <citation type="journal article" date="2019" name="Int. J. Syst. Evol. Microbiol.">
        <title>The Global Catalogue of Microorganisms (GCM) 10K type strain sequencing project: providing services to taxonomists for standard genome sequencing and annotation.</title>
        <authorList>
            <consortium name="The Broad Institute Genomics Platform"/>
            <consortium name="The Broad Institute Genome Sequencing Center for Infectious Disease"/>
            <person name="Wu L."/>
            <person name="Ma J."/>
        </authorList>
    </citation>
    <scope>NUCLEOTIDE SEQUENCE [LARGE SCALE GENOMIC DNA]</scope>
    <source>
        <strain evidence="4">JCM 15933</strain>
    </source>
</reference>
<dbReference type="InterPro" id="IPR011712">
    <property type="entry name" value="Sig_transdc_His_kin_sub3_dim/P"/>
</dbReference>